<feature type="transmembrane region" description="Helical" evidence="1">
    <location>
        <begin position="16"/>
        <end position="34"/>
    </location>
</feature>
<sequence length="78" mass="8762">MFFFPNRKLNPTGKRLLTVIVSFPILVVTSYVQYKRFVLGEPVKSRATKTPEQILLEDAQRLLDEEDPHAAAGTSGSQ</sequence>
<keyword evidence="1" id="KW-0812">Transmembrane</keyword>
<evidence type="ECO:0000313" key="3">
    <source>
        <dbReference type="Proteomes" id="UP001479436"/>
    </source>
</evidence>
<keyword evidence="3" id="KW-1185">Reference proteome</keyword>
<name>A0ABR2WEC5_9FUNG</name>
<accession>A0ABR2WEC5</accession>
<keyword evidence="1" id="KW-1133">Transmembrane helix</keyword>
<keyword evidence="1" id="KW-0472">Membrane</keyword>
<evidence type="ECO:0000313" key="2">
    <source>
        <dbReference type="EMBL" id="KAK9759853.1"/>
    </source>
</evidence>
<gene>
    <name evidence="2" type="ORF">K7432_016691</name>
</gene>
<organism evidence="2 3">
    <name type="scientific">Basidiobolus ranarum</name>
    <dbReference type="NCBI Taxonomy" id="34480"/>
    <lineage>
        <taxon>Eukaryota</taxon>
        <taxon>Fungi</taxon>
        <taxon>Fungi incertae sedis</taxon>
        <taxon>Zoopagomycota</taxon>
        <taxon>Entomophthoromycotina</taxon>
        <taxon>Basidiobolomycetes</taxon>
        <taxon>Basidiobolales</taxon>
        <taxon>Basidiobolaceae</taxon>
        <taxon>Basidiobolus</taxon>
    </lineage>
</organism>
<dbReference type="EMBL" id="JASJQH010002923">
    <property type="protein sequence ID" value="KAK9759853.1"/>
    <property type="molecule type" value="Genomic_DNA"/>
</dbReference>
<protein>
    <submittedName>
        <fullName evidence="2">Uncharacterized protein</fullName>
    </submittedName>
</protein>
<dbReference type="Proteomes" id="UP001479436">
    <property type="component" value="Unassembled WGS sequence"/>
</dbReference>
<proteinExistence type="predicted"/>
<reference evidence="2 3" key="1">
    <citation type="submission" date="2023-04" db="EMBL/GenBank/DDBJ databases">
        <title>Genome of Basidiobolus ranarum AG-B5.</title>
        <authorList>
            <person name="Stajich J.E."/>
            <person name="Carter-House D."/>
            <person name="Gryganskyi A."/>
        </authorList>
    </citation>
    <scope>NUCLEOTIDE SEQUENCE [LARGE SCALE GENOMIC DNA]</scope>
    <source>
        <strain evidence="2 3">AG-B5</strain>
    </source>
</reference>
<evidence type="ECO:0000256" key="1">
    <source>
        <dbReference type="SAM" id="Phobius"/>
    </source>
</evidence>
<comment type="caution">
    <text evidence="2">The sequence shown here is derived from an EMBL/GenBank/DDBJ whole genome shotgun (WGS) entry which is preliminary data.</text>
</comment>